<evidence type="ECO:0000256" key="7">
    <source>
        <dbReference type="ARBA" id="ARBA00023136"/>
    </source>
</evidence>
<dbReference type="GO" id="GO:0033179">
    <property type="term" value="C:proton-transporting V-type ATPase, V0 domain"/>
    <property type="evidence" value="ECO:0007669"/>
    <property type="project" value="InterPro"/>
</dbReference>
<feature type="non-terminal residue" evidence="11">
    <location>
        <position position="173"/>
    </location>
</feature>
<keyword evidence="7" id="KW-0472">Membrane</keyword>
<feature type="region of interest" description="Disordered" evidence="10">
    <location>
        <begin position="93"/>
        <end position="112"/>
    </location>
</feature>
<evidence type="ECO:0000256" key="2">
    <source>
        <dbReference type="ARBA" id="ARBA00009904"/>
    </source>
</evidence>
<keyword evidence="3 8" id="KW-0813">Transport</keyword>
<keyword evidence="8" id="KW-0375">Hydrogen ion transport</keyword>
<proteinExistence type="inferred from homology"/>
<evidence type="ECO:0000256" key="4">
    <source>
        <dbReference type="ARBA" id="ARBA00022692"/>
    </source>
</evidence>
<evidence type="ECO:0000313" key="11">
    <source>
        <dbReference type="EMBL" id="PWA23530.1"/>
    </source>
</evidence>
<dbReference type="PANTHER" id="PTHR11629:SF21">
    <property type="entry name" value="V-TYPE PROTON ATPASE 116 KDA SUBUNIT A 3"/>
    <property type="match status" value="1"/>
</dbReference>
<dbReference type="InterPro" id="IPR002490">
    <property type="entry name" value="V-ATPase_116kDa_su"/>
</dbReference>
<accession>A0A315VM93</accession>
<evidence type="ECO:0000256" key="9">
    <source>
        <dbReference type="SAM" id="Coils"/>
    </source>
</evidence>
<dbReference type="EMBL" id="NHOQ01001578">
    <property type="protein sequence ID" value="PWA23530.1"/>
    <property type="molecule type" value="Genomic_DNA"/>
</dbReference>
<comment type="similarity">
    <text evidence="2 8">Belongs to the V-ATPase 116 kDa subunit family.</text>
</comment>
<dbReference type="GO" id="GO:0005886">
    <property type="term" value="C:plasma membrane"/>
    <property type="evidence" value="ECO:0007669"/>
    <property type="project" value="TreeGrafter"/>
</dbReference>
<feature type="coiled-coil region" evidence="9">
    <location>
        <begin position="114"/>
        <end position="141"/>
    </location>
</feature>
<dbReference type="AlphaFoldDB" id="A0A315VM93"/>
<dbReference type="Proteomes" id="UP000250572">
    <property type="component" value="Unassembled WGS sequence"/>
</dbReference>
<evidence type="ECO:0000313" key="12">
    <source>
        <dbReference type="Proteomes" id="UP000250572"/>
    </source>
</evidence>
<keyword evidence="9" id="KW-0175">Coiled coil</keyword>
<evidence type="ECO:0000256" key="8">
    <source>
        <dbReference type="RuleBase" id="RU361189"/>
    </source>
</evidence>
<dbReference type="GO" id="GO:0016471">
    <property type="term" value="C:vacuolar proton-transporting V-type ATPase complex"/>
    <property type="evidence" value="ECO:0007669"/>
    <property type="project" value="TreeGrafter"/>
</dbReference>
<dbReference type="GO" id="GO:0007035">
    <property type="term" value="P:vacuolar acidification"/>
    <property type="evidence" value="ECO:0007669"/>
    <property type="project" value="TreeGrafter"/>
</dbReference>
<comment type="subcellular location">
    <subcellularLocation>
        <location evidence="1">Membrane</location>
        <topology evidence="1">Multi-pass membrane protein</topology>
    </subcellularLocation>
</comment>
<comment type="function">
    <text evidence="8">Essential component of the vacuolar proton pump (V-ATPase), a multimeric enzyme that catalyzes the translocation of protons across the membranes. Required for assembly and activity of the V-ATPase.</text>
</comment>
<reference evidence="11 12" key="1">
    <citation type="journal article" date="2018" name="G3 (Bethesda)">
        <title>A High-Quality Reference Genome for the Invasive Mosquitofish Gambusia affinis Using a Chicago Library.</title>
        <authorList>
            <person name="Hoffberg S.L."/>
            <person name="Troendle N.J."/>
            <person name="Glenn T.C."/>
            <person name="Mahmud O."/>
            <person name="Louha S."/>
            <person name="Chalopin D."/>
            <person name="Bennetzen J.L."/>
            <person name="Mauricio R."/>
        </authorList>
    </citation>
    <scope>NUCLEOTIDE SEQUENCE [LARGE SCALE GENOMIC DNA]</scope>
    <source>
        <strain evidence="11">NE01/NJP1002.9</strain>
        <tissue evidence="11">Muscle</tissue>
    </source>
</reference>
<sequence>MGSLFRSEEVCLVQLFLQSDSAYNCVSELGELGLVEFRDLNPNVNAFQRKFVSEVRRCEELEKTFCKNRLIQHPKQLQAQPFLEQEINRSLKPPLQRPLAPPSPVPSAPQPRELITIEEESERLARELREVSRNRDSLRAQLTQLCQYKGVLTQTHSLTATQVFTHAISRHCC</sequence>
<feature type="compositionally biased region" description="Pro residues" evidence="10">
    <location>
        <begin position="95"/>
        <end position="109"/>
    </location>
</feature>
<name>A0A315VM93_GAMAF</name>
<evidence type="ECO:0000256" key="1">
    <source>
        <dbReference type="ARBA" id="ARBA00004141"/>
    </source>
</evidence>
<dbReference type="GO" id="GO:0046961">
    <property type="term" value="F:proton-transporting ATPase activity, rotational mechanism"/>
    <property type="evidence" value="ECO:0007669"/>
    <property type="project" value="InterPro"/>
</dbReference>
<keyword evidence="5" id="KW-1133">Transmembrane helix</keyword>
<organism evidence="11 12">
    <name type="scientific">Gambusia affinis</name>
    <name type="common">Western mosquitofish</name>
    <name type="synonym">Heterandria affinis</name>
    <dbReference type="NCBI Taxonomy" id="33528"/>
    <lineage>
        <taxon>Eukaryota</taxon>
        <taxon>Metazoa</taxon>
        <taxon>Chordata</taxon>
        <taxon>Craniata</taxon>
        <taxon>Vertebrata</taxon>
        <taxon>Euteleostomi</taxon>
        <taxon>Actinopterygii</taxon>
        <taxon>Neopterygii</taxon>
        <taxon>Teleostei</taxon>
        <taxon>Neoteleostei</taxon>
        <taxon>Acanthomorphata</taxon>
        <taxon>Ovalentaria</taxon>
        <taxon>Atherinomorphae</taxon>
        <taxon>Cyprinodontiformes</taxon>
        <taxon>Poeciliidae</taxon>
        <taxon>Poeciliinae</taxon>
        <taxon>Gambusia</taxon>
    </lineage>
</organism>
<evidence type="ECO:0000256" key="3">
    <source>
        <dbReference type="ARBA" id="ARBA00022448"/>
    </source>
</evidence>
<evidence type="ECO:0000256" key="6">
    <source>
        <dbReference type="ARBA" id="ARBA00023065"/>
    </source>
</evidence>
<dbReference type="GO" id="GO:0051117">
    <property type="term" value="F:ATPase binding"/>
    <property type="evidence" value="ECO:0007669"/>
    <property type="project" value="TreeGrafter"/>
</dbReference>
<gene>
    <name evidence="11" type="ORF">CCH79_00006077</name>
</gene>
<comment type="caution">
    <text evidence="11">The sequence shown here is derived from an EMBL/GenBank/DDBJ whole genome shotgun (WGS) entry which is preliminary data.</text>
</comment>
<evidence type="ECO:0000256" key="5">
    <source>
        <dbReference type="ARBA" id="ARBA00022989"/>
    </source>
</evidence>
<protein>
    <recommendedName>
        <fullName evidence="8">V-type proton ATPase subunit a</fullName>
    </recommendedName>
</protein>
<dbReference type="Pfam" id="PF01496">
    <property type="entry name" value="V_ATPase_I"/>
    <property type="match status" value="1"/>
</dbReference>
<keyword evidence="6 8" id="KW-0406">Ion transport</keyword>
<dbReference type="STRING" id="33528.ENSGAFP00000013293"/>
<dbReference type="PANTHER" id="PTHR11629">
    <property type="entry name" value="VACUOLAR PROTON ATPASES"/>
    <property type="match status" value="1"/>
</dbReference>
<keyword evidence="4" id="KW-0812">Transmembrane</keyword>
<evidence type="ECO:0000256" key="10">
    <source>
        <dbReference type="SAM" id="MobiDB-lite"/>
    </source>
</evidence>
<keyword evidence="12" id="KW-1185">Reference proteome</keyword>